<evidence type="ECO:0000256" key="3">
    <source>
        <dbReference type="PIRSR" id="PIRSR001359-3"/>
    </source>
</evidence>
<dbReference type="CDD" id="cd00947">
    <property type="entry name" value="TBP_aldolase_IIB"/>
    <property type="match status" value="1"/>
</dbReference>
<dbReference type="PANTHER" id="PTHR30304">
    <property type="entry name" value="D-TAGATOSE-1,6-BISPHOSPHATE ALDOLASE"/>
    <property type="match status" value="1"/>
</dbReference>
<dbReference type="EMBL" id="QKMR01000008">
    <property type="protein sequence ID" value="PYG88005.1"/>
    <property type="molecule type" value="Genomic_DNA"/>
</dbReference>
<feature type="binding site" evidence="2">
    <location>
        <position position="182"/>
    </location>
    <ligand>
        <name>dihydroxyacetone phosphate</name>
        <dbReference type="ChEBI" id="CHEBI:57642"/>
    </ligand>
</feature>
<feature type="binding site" evidence="3">
    <location>
        <position position="181"/>
    </location>
    <ligand>
        <name>Zn(2+)</name>
        <dbReference type="ChEBI" id="CHEBI:29105"/>
        <label>1</label>
        <note>catalytic</note>
    </ligand>
</feature>
<dbReference type="NCBIfam" id="TIGR00167">
    <property type="entry name" value="cbbA"/>
    <property type="match status" value="1"/>
</dbReference>
<feature type="binding site" evidence="3">
    <location>
        <position position="105"/>
    </location>
    <ligand>
        <name>Zn(2+)</name>
        <dbReference type="ChEBI" id="CHEBI:29105"/>
        <label>2</label>
    </ligand>
</feature>
<organism evidence="4 5">
    <name type="scientific">Ruminiclostridium sufflavum DSM 19573</name>
    <dbReference type="NCBI Taxonomy" id="1121337"/>
    <lineage>
        <taxon>Bacteria</taxon>
        <taxon>Bacillati</taxon>
        <taxon>Bacillota</taxon>
        <taxon>Clostridia</taxon>
        <taxon>Eubacteriales</taxon>
        <taxon>Oscillospiraceae</taxon>
        <taxon>Ruminiclostridium</taxon>
    </lineage>
</organism>
<dbReference type="Gene3D" id="3.20.20.70">
    <property type="entry name" value="Aldolase class I"/>
    <property type="match status" value="1"/>
</dbReference>
<feature type="binding site" evidence="2">
    <location>
        <begin position="210"/>
        <end position="212"/>
    </location>
    <ligand>
        <name>dihydroxyacetone phosphate</name>
        <dbReference type="ChEBI" id="CHEBI:57642"/>
    </ligand>
</feature>
<dbReference type="InterPro" id="IPR050246">
    <property type="entry name" value="Class_II_FBP_aldolase"/>
</dbReference>
<keyword evidence="5" id="KW-1185">Reference proteome</keyword>
<feature type="binding site" evidence="3">
    <location>
        <position position="209"/>
    </location>
    <ligand>
        <name>Zn(2+)</name>
        <dbReference type="ChEBI" id="CHEBI:29105"/>
        <label>1</label>
        <note>catalytic</note>
    </ligand>
</feature>
<dbReference type="AlphaFoldDB" id="A0A318XKN8"/>
<gene>
    <name evidence="4" type="ORF">LY28_01715</name>
</gene>
<dbReference type="InterPro" id="IPR013785">
    <property type="entry name" value="Aldolase_TIM"/>
</dbReference>
<feature type="binding site" evidence="3">
    <location>
        <position position="84"/>
    </location>
    <ligand>
        <name>Zn(2+)</name>
        <dbReference type="ChEBI" id="CHEBI:29105"/>
        <label>1</label>
        <note>catalytic</note>
    </ligand>
</feature>
<comment type="cofactor">
    <cofactor evidence="3">
        <name>Zn(2+)</name>
        <dbReference type="ChEBI" id="CHEBI:29105"/>
    </cofactor>
    <text evidence="3">Binds 2 Zn(2+) ions per subunit. One is catalytic and the other provides a structural contribution.</text>
</comment>
<dbReference type="InterPro" id="IPR000771">
    <property type="entry name" value="FBA_II"/>
</dbReference>
<evidence type="ECO:0000313" key="4">
    <source>
        <dbReference type="EMBL" id="PYG88005.1"/>
    </source>
</evidence>
<keyword evidence="3" id="KW-0479">Metal-binding</keyword>
<comment type="caution">
    <text evidence="4">The sequence shown here is derived from an EMBL/GenBank/DDBJ whole genome shotgun (WGS) entry which is preliminary data.</text>
</comment>
<dbReference type="GO" id="GO:0005975">
    <property type="term" value="P:carbohydrate metabolic process"/>
    <property type="evidence" value="ECO:0007669"/>
    <property type="project" value="InterPro"/>
</dbReference>
<reference evidence="4 5" key="1">
    <citation type="submission" date="2018-06" db="EMBL/GenBank/DDBJ databases">
        <title>Genomic Encyclopedia of Type Strains, Phase I: the one thousand microbial genomes (KMG-I) project.</title>
        <authorList>
            <person name="Kyrpides N."/>
        </authorList>
    </citation>
    <scope>NUCLEOTIDE SEQUENCE [LARGE SCALE GENOMIC DNA]</scope>
    <source>
        <strain evidence="4 5">DSM 19573</strain>
    </source>
</reference>
<sequence>MQFVPMKEILNLGRKKGIAYGAFEFWSVETARAAIQAGSKLGMPVILQCGQTEIDMMGGFEDVVSTVNIAAKNASVPVALHLDHAISYEACNEAIQAGFSSVMIDLSAKPLEENIEGTLKVVERAHPANVTVEAEIGRLVGEEGAISVKGPEAAQTDPEEALKLVKATGIDCLAVSIGTQHGQYKFEPKLNIERLKKIHELIGIPLVLHGGSGTPMWQVQEAIRNGINKVNICTDIVLAMGYQYVETQKGDLKYTTANLFNPANEAAQRIIEEKMRAFALIDLYNK</sequence>
<dbReference type="GO" id="GO:0008270">
    <property type="term" value="F:zinc ion binding"/>
    <property type="evidence" value="ECO:0007669"/>
    <property type="project" value="InterPro"/>
</dbReference>
<dbReference type="PANTHER" id="PTHR30304:SF0">
    <property type="entry name" value="D-TAGATOSE-1,6-BISPHOSPHATE ALDOLASE SUBUNIT GATY-RELATED"/>
    <property type="match status" value="1"/>
</dbReference>
<evidence type="ECO:0000256" key="2">
    <source>
        <dbReference type="PIRSR" id="PIRSR001359-2"/>
    </source>
</evidence>
<protein>
    <submittedName>
        <fullName evidence="4">Fructose-bisphosphate aldolase class II</fullName>
    </submittedName>
</protein>
<keyword evidence="3" id="KW-0862">Zinc</keyword>
<proteinExistence type="predicted"/>
<dbReference type="OrthoDB" id="9803995at2"/>
<dbReference type="GO" id="GO:0016832">
    <property type="term" value="F:aldehyde-lyase activity"/>
    <property type="evidence" value="ECO:0007669"/>
    <property type="project" value="InterPro"/>
</dbReference>
<dbReference type="RefSeq" id="WP_110461753.1">
    <property type="nucleotide sequence ID" value="NZ_QKMR01000008.1"/>
</dbReference>
<feature type="binding site" evidence="2">
    <location>
        <begin position="231"/>
        <end position="234"/>
    </location>
    <ligand>
        <name>dihydroxyacetone phosphate</name>
        <dbReference type="ChEBI" id="CHEBI:57642"/>
    </ligand>
</feature>
<evidence type="ECO:0000313" key="5">
    <source>
        <dbReference type="Proteomes" id="UP000248132"/>
    </source>
</evidence>
<dbReference type="Pfam" id="PF01116">
    <property type="entry name" value="F_bP_aldolase"/>
    <property type="match status" value="1"/>
</dbReference>
<feature type="binding site" evidence="3">
    <location>
        <position position="135"/>
    </location>
    <ligand>
        <name>Zn(2+)</name>
        <dbReference type="ChEBI" id="CHEBI:29105"/>
        <label>2</label>
    </ligand>
</feature>
<evidence type="ECO:0000256" key="1">
    <source>
        <dbReference type="PIRSR" id="PIRSR001359-1"/>
    </source>
</evidence>
<dbReference type="Proteomes" id="UP000248132">
    <property type="component" value="Unassembled WGS sequence"/>
</dbReference>
<feature type="active site" description="Proton donor" evidence="1">
    <location>
        <position position="83"/>
    </location>
</feature>
<name>A0A318XKN8_9FIRM</name>
<dbReference type="SUPFAM" id="SSF51569">
    <property type="entry name" value="Aldolase"/>
    <property type="match status" value="1"/>
</dbReference>
<dbReference type="PIRSF" id="PIRSF001359">
    <property type="entry name" value="F_bP_aldolase_II"/>
    <property type="match status" value="1"/>
</dbReference>
<accession>A0A318XKN8</accession>